<feature type="transmembrane region" description="Helical" evidence="1">
    <location>
        <begin position="38"/>
        <end position="59"/>
    </location>
</feature>
<evidence type="ECO:0008006" key="3">
    <source>
        <dbReference type="Google" id="ProtNLM"/>
    </source>
</evidence>
<proteinExistence type="predicted"/>
<keyword evidence="1" id="KW-0812">Transmembrane</keyword>
<dbReference type="AlphaFoldDB" id="E6Q4H0"/>
<dbReference type="EMBL" id="CABO01000028">
    <property type="protein sequence ID" value="CBI01892.1"/>
    <property type="molecule type" value="Genomic_DNA"/>
</dbReference>
<evidence type="ECO:0000313" key="2">
    <source>
        <dbReference type="EMBL" id="CBI01892.1"/>
    </source>
</evidence>
<name>E6Q4H0_9ZZZZ</name>
<evidence type="ECO:0000256" key="1">
    <source>
        <dbReference type="SAM" id="Phobius"/>
    </source>
</evidence>
<keyword evidence="1" id="KW-0472">Membrane</keyword>
<sequence length="185" mass="20402">MNDLATRTRCLSGLGDIAAEIQWSGRPGTGVRFERSDWLNIPLSFLWLAFAVFWEHAAISSDAPILFRLWGVPFVALGLFITVGRFFWDAYVREHTWYGLTADSAIIVRDGLGGKVTNIYLPSVQSIALRPEPDGTGTIDFTDPKAEKSSFKLFQSSASDKPAAFVAIANAADVFERCKAAQKPR</sequence>
<reference evidence="2" key="1">
    <citation type="submission" date="2009-10" db="EMBL/GenBank/DDBJ databases">
        <title>Diversity of trophic interactions inside an arsenic-rich microbial ecosystem.</title>
        <authorList>
            <person name="Bertin P.N."/>
            <person name="Heinrich-Salmeron A."/>
            <person name="Pelletier E."/>
            <person name="Goulhen-Chollet F."/>
            <person name="Arsene-Ploetze F."/>
            <person name="Gallien S."/>
            <person name="Calteau A."/>
            <person name="Vallenet D."/>
            <person name="Casiot C."/>
            <person name="Chane-Woon-Ming B."/>
            <person name="Giloteaux L."/>
            <person name="Barakat M."/>
            <person name="Bonnefoy V."/>
            <person name="Bruneel O."/>
            <person name="Chandler M."/>
            <person name="Cleiss J."/>
            <person name="Duran R."/>
            <person name="Elbaz-Poulichet F."/>
            <person name="Fonknechten N."/>
            <person name="Lauga B."/>
            <person name="Mornico D."/>
            <person name="Ortet P."/>
            <person name="Schaeffer C."/>
            <person name="Siguier P."/>
            <person name="Alexander Thil Smith A."/>
            <person name="Van Dorsselaer A."/>
            <person name="Weissenbach J."/>
            <person name="Medigue C."/>
            <person name="Le Paslier D."/>
        </authorList>
    </citation>
    <scope>NUCLEOTIDE SEQUENCE</scope>
</reference>
<gene>
    <name evidence="2" type="ORF">CARN4_2087</name>
</gene>
<comment type="caution">
    <text evidence="2">The sequence shown here is derived from an EMBL/GenBank/DDBJ whole genome shotgun (WGS) entry which is preliminary data.</text>
</comment>
<accession>E6Q4H0</accession>
<protein>
    <recommendedName>
        <fullName evidence="3">DUF304 domain-containing protein</fullName>
    </recommendedName>
</protein>
<keyword evidence="1" id="KW-1133">Transmembrane helix</keyword>
<feature type="transmembrane region" description="Helical" evidence="1">
    <location>
        <begin position="65"/>
        <end position="88"/>
    </location>
</feature>
<organism evidence="2">
    <name type="scientific">mine drainage metagenome</name>
    <dbReference type="NCBI Taxonomy" id="410659"/>
    <lineage>
        <taxon>unclassified sequences</taxon>
        <taxon>metagenomes</taxon>
        <taxon>ecological metagenomes</taxon>
    </lineage>
</organism>